<feature type="compositionally biased region" description="Acidic residues" evidence="4">
    <location>
        <begin position="421"/>
        <end position="441"/>
    </location>
</feature>
<gene>
    <name evidence="7" type="ORF">SAMN06265368_3493</name>
</gene>
<sequence length="451" mass="48329">MVQAVAPVASLLFSVVLLLIGHGLQSTIIPLASKVMEFPDLSIGLAASAYFAGFVMGGIISPHLVVRAGHIRGFAVMVSSMSAAALLHPLLADQYAWILFRFTTGFCVAGLYLIIESWLNEFADNTNRGLIMSIYIVVNYAAFTTGQLLATLSDPENFFLFAIASIIISVAVMPVAMTKAAQPAPIAVVKLELFKVFRTAPAAIVAALLVGSVQGSHISFAAIYAVDKGYETLSQAPVFAAVFVIGGMIGQWPIGRISDRFDRRIVLLIISIFGILGSLLISSFDKAPFMLLLLMGGFIGAMVQPAYSLAAAHGYDHAETEGYVKMAAGLLVAFGIGSTLGPFITSIMMSYFGPDALFLFPAVMLALLCLYLVQRIVRKDAIQIEDKEGFDLAATSAAVGGIVTPELLSEEDKYVVVPNEWEAEPQDEEVQEEGKLDEEPESTSNIVNPEE</sequence>
<evidence type="ECO:0000256" key="2">
    <source>
        <dbReference type="ARBA" id="ARBA00022989"/>
    </source>
</evidence>
<evidence type="ECO:0000256" key="4">
    <source>
        <dbReference type="SAM" id="MobiDB-lite"/>
    </source>
</evidence>
<dbReference type="InterPro" id="IPR036259">
    <property type="entry name" value="MFS_trans_sf"/>
</dbReference>
<dbReference type="InterPro" id="IPR011701">
    <property type="entry name" value="MFS"/>
</dbReference>
<dbReference type="PANTHER" id="PTHR23521:SF3">
    <property type="entry name" value="MFS TRANSPORTER"/>
    <property type="match status" value="1"/>
</dbReference>
<feature type="transmembrane region" description="Helical" evidence="5">
    <location>
        <begin position="290"/>
        <end position="310"/>
    </location>
</feature>
<dbReference type="GO" id="GO:0022857">
    <property type="term" value="F:transmembrane transporter activity"/>
    <property type="evidence" value="ECO:0007669"/>
    <property type="project" value="InterPro"/>
</dbReference>
<feature type="transmembrane region" description="Helical" evidence="5">
    <location>
        <begin position="322"/>
        <end position="344"/>
    </location>
</feature>
<keyword evidence="2 5" id="KW-1133">Transmembrane helix</keyword>
<feature type="transmembrane region" description="Helical" evidence="5">
    <location>
        <begin position="131"/>
        <end position="152"/>
    </location>
</feature>
<feature type="transmembrane region" description="Helical" evidence="5">
    <location>
        <begin position="158"/>
        <end position="178"/>
    </location>
</feature>
<feature type="transmembrane region" description="Helical" evidence="5">
    <location>
        <begin position="356"/>
        <end position="373"/>
    </location>
</feature>
<dbReference type="AlphaFoldDB" id="A0A285PF79"/>
<feature type="transmembrane region" description="Helical" evidence="5">
    <location>
        <begin position="98"/>
        <end position="119"/>
    </location>
</feature>
<keyword evidence="8" id="KW-1185">Reference proteome</keyword>
<evidence type="ECO:0000313" key="8">
    <source>
        <dbReference type="Proteomes" id="UP000219439"/>
    </source>
</evidence>
<feature type="region of interest" description="Disordered" evidence="4">
    <location>
        <begin position="420"/>
        <end position="451"/>
    </location>
</feature>
<feature type="transmembrane region" description="Helical" evidence="5">
    <location>
        <begin position="199"/>
        <end position="224"/>
    </location>
</feature>
<dbReference type="CDD" id="cd17477">
    <property type="entry name" value="MFS_YcaD_like"/>
    <property type="match status" value="1"/>
</dbReference>
<feature type="domain" description="Major facilitator superfamily (MFS) profile" evidence="6">
    <location>
        <begin position="2"/>
        <end position="380"/>
    </location>
</feature>
<dbReference type="PROSITE" id="PS50850">
    <property type="entry name" value="MFS"/>
    <property type="match status" value="1"/>
</dbReference>
<dbReference type="RefSeq" id="WP_097154739.1">
    <property type="nucleotide sequence ID" value="NZ_OBEL01000004.1"/>
</dbReference>
<dbReference type="SUPFAM" id="SSF103473">
    <property type="entry name" value="MFS general substrate transporter"/>
    <property type="match status" value="1"/>
</dbReference>
<proteinExistence type="predicted"/>
<dbReference type="Proteomes" id="UP000219439">
    <property type="component" value="Unassembled WGS sequence"/>
</dbReference>
<organism evidence="7 8">
    <name type="scientific">Cohaesibacter gelatinilyticus</name>
    <dbReference type="NCBI Taxonomy" id="372072"/>
    <lineage>
        <taxon>Bacteria</taxon>
        <taxon>Pseudomonadati</taxon>
        <taxon>Pseudomonadota</taxon>
        <taxon>Alphaproteobacteria</taxon>
        <taxon>Hyphomicrobiales</taxon>
        <taxon>Cohaesibacteraceae</taxon>
    </lineage>
</organism>
<evidence type="ECO:0000256" key="5">
    <source>
        <dbReference type="SAM" id="Phobius"/>
    </source>
</evidence>
<evidence type="ECO:0000256" key="3">
    <source>
        <dbReference type="ARBA" id="ARBA00023136"/>
    </source>
</evidence>
<reference evidence="7 8" key="1">
    <citation type="submission" date="2017-09" db="EMBL/GenBank/DDBJ databases">
        <authorList>
            <person name="Ehlers B."/>
            <person name="Leendertz F.H."/>
        </authorList>
    </citation>
    <scope>NUCLEOTIDE SEQUENCE [LARGE SCALE GENOMIC DNA]</scope>
    <source>
        <strain evidence="7 8">DSM 18289</strain>
    </source>
</reference>
<accession>A0A285PF79</accession>
<feature type="transmembrane region" description="Helical" evidence="5">
    <location>
        <begin position="236"/>
        <end position="254"/>
    </location>
</feature>
<feature type="transmembrane region" description="Helical" evidence="5">
    <location>
        <begin position="73"/>
        <end position="92"/>
    </location>
</feature>
<feature type="compositionally biased region" description="Polar residues" evidence="4">
    <location>
        <begin position="442"/>
        <end position="451"/>
    </location>
</feature>
<dbReference type="Pfam" id="PF07690">
    <property type="entry name" value="MFS_1"/>
    <property type="match status" value="1"/>
</dbReference>
<dbReference type="EMBL" id="OBEL01000004">
    <property type="protein sequence ID" value="SNZ20390.1"/>
    <property type="molecule type" value="Genomic_DNA"/>
</dbReference>
<dbReference type="GO" id="GO:0005886">
    <property type="term" value="C:plasma membrane"/>
    <property type="evidence" value="ECO:0007669"/>
    <property type="project" value="TreeGrafter"/>
</dbReference>
<name>A0A285PF79_9HYPH</name>
<dbReference type="InterPro" id="IPR047200">
    <property type="entry name" value="MFS_YcaD-like"/>
</dbReference>
<keyword evidence="1 5" id="KW-0812">Transmembrane</keyword>
<evidence type="ECO:0000313" key="7">
    <source>
        <dbReference type="EMBL" id="SNZ20390.1"/>
    </source>
</evidence>
<dbReference type="PANTHER" id="PTHR23521">
    <property type="entry name" value="TRANSPORTER MFS SUPERFAMILY"/>
    <property type="match status" value="1"/>
</dbReference>
<dbReference type="Gene3D" id="1.20.1250.20">
    <property type="entry name" value="MFS general substrate transporter like domains"/>
    <property type="match status" value="2"/>
</dbReference>
<dbReference type="OrthoDB" id="9810614at2"/>
<dbReference type="InterPro" id="IPR020846">
    <property type="entry name" value="MFS_dom"/>
</dbReference>
<evidence type="ECO:0000256" key="1">
    <source>
        <dbReference type="ARBA" id="ARBA00022692"/>
    </source>
</evidence>
<feature type="transmembrane region" description="Helical" evidence="5">
    <location>
        <begin position="266"/>
        <end position="284"/>
    </location>
</feature>
<feature type="transmembrane region" description="Helical" evidence="5">
    <location>
        <begin position="42"/>
        <end position="66"/>
    </location>
</feature>
<evidence type="ECO:0000259" key="6">
    <source>
        <dbReference type="PROSITE" id="PS50850"/>
    </source>
</evidence>
<protein>
    <submittedName>
        <fullName evidence="7">Predicted arabinose efflux permease, MFS family</fullName>
    </submittedName>
</protein>
<keyword evidence="3 5" id="KW-0472">Membrane</keyword>